<organism evidence="1 2">
    <name type="scientific">Trichococcus shcherbakoviae</name>
    <dbReference type="NCBI Taxonomy" id="2094020"/>
    <lineage>
        <taxon>Bacteria</taxon>
        <taxon>Bacillati</taxon>
        <taxon>Bacillota</taxon>
        <taxon>Bacilli</taxon>
        <taxon>Lactobacillales</taxon>
        <taxon>Carnobacteriaceae</taxon>
        <taxon>Trichococcus</taxon>
    </lineage>
</organism>
<dbReference type="RefSeq" id="WP_267896502.1">
    <property type="nucleotide sequence ID" value="NZ_OY761017.1"/>
</dbReference>
<sequence length="43" mass="4961">MMKNFIKWGSVVYYFAGKKPEKAKKPKKVEEIREASIITASID</sequence>
<protein>
    <submittedName>
        <fullName evidence="1">Uncharacterized protein</fullName>
    </submittedName>
</protein>
<evidence type="ECO:0000313" key="2">
    <source>
        <dbReference type="Proteomes" id="UP000262072"/>
    </source>
</evidence>
<dbReference type="Proteomes" id="UP000262072">
    <property type="component" value="Unassembled WGS sequence"/>
</dbReference>
<evidence type="ECO:0000313" key="1">
    <source>
        <dbReference type="EMBL" id="SYZ79855.1"/>
    </source>
</evidence>
<reference evidence="2" key="1">
    <citation type="submission" date="2018-05" db="EMBL/GenBank/DDBJ databases">
        <authorList>
            <person name="Strepis N."/>
        </authorList>
    </citation>
    <scope>NUCLEOTIDE SEQUENCE [LARGE SCALE GENOMIC DNA]</scope>
</reference>
<dbReference type="EMBL" id="UNRR01000041">
    <property type="protein sequence ID" value="SYZ79855.1"/>
    <property type="molecule type" value="Genomic_DNA"/>
</dbReference>
<proteinExistence type="predicted"/>
<accession>A0A383TIA9</accession>
<name>A0A383TIA9_9LACT</name>
<dbReference type="AlphaFoldDB" id="A0A383TIA9"/>
<gene>
    <name evidence="1" type="ORF">TART1_2731</name>
</gene>